<comment type="function">
    <text evidence="10">Subunit R is required for both nuclease and ATPase activities, but not for modification.</text>
</comment>
<dbReference type="GO" id="GO:0003677">
    <property type="term" value="F:DNA binding"/>
    <property type="evidence" value="ECO:0007669"/>
    <property type="project" value="UniProtKB-KW"/>
</dbReference>
<evidence type="ECO:0000256" key="3">
    <source>
        <dbReference type="ARBA" id="ARBA00022722"/>
    </source>
</evidence>
<dbReference type="InterPro" id="IPR007409">
    <property type="entry name" value="Restrct_endonuc_type1_HsdR_N"/>
</dbReference>
<keyword evidence="3" id="KW-0540">Nuclease</keyword>
<keyword evidence="12" id="KW-0347">Helicase</keyword>
<dbReference type="GO" id="GO:0004386">
    <property type="term" value="F:helicase activity"/>
    <property type="evidence" value="ECO:0007669"/>
    <property type="project" value="UniProtKB-KW"/>
</dbReference>
<keyword evidence="13" id="KW-1185">Reference proteome</keyword>
<evidence type="ECO:0000313" key="13">
    <source>
        <dbReference type="Proteomes" id="UP000266313"/>
    </source>
</evidence>
<dbReference type="Pfam" id="PF04313">
    <property type="entry name" value="HSDR_N"/>
    <property type="match status" value="1"/>
</dbReference>
<dbReference type="Gene3D" id="3.90.1570.50">
    <property type="match status" value="1"/>
</dbReference>
<keyword evidence="6" id="KW-0255">Endonuclease</keyword>
<dbReference type="EMBL" id="AP017928">
    <property type="protein sequence ID" value="BBA32939.1"/>
    <property type="molecule type" value="Genomic_DNA"/>
</dbReference>
<dbReference type="CDD" id="cd18800">
    <property type="entry name" value="SF2_C_EcoR124I-like"/>
    <property type="match status" value="1"/>
</dbReference>
<dbReference type="Pfam" id="PF22679">
    <property type="entry name" value="T1R_D3-like"/>
    <property type="match status" value="1"/>
</dbReference>
<evidence type="ECO:0000256" key="5">
    <source>
        <dbReference type="ARBA" id="ARBA00022747"/>
    </source>
</evidence>
<dbReference type="EC" id="3.1.21.3" evidence="10"/>
<dbReference type="KEGG" id="mmai:sS8_0974"/>
<dbReference type="Gene3D" id="3.40.50.300">
    <property type="entry name" value="P-loop containing nucleotide triphosphate hydrolases"/>
    <property type="match status" value="2"/>
</dbReference>
<dbReference type="InterPro" id="IPR014001">
    <property type="entry name" value="Helicase_ATP-bd"/>
</dbReference>
<dbReference type="InterPro" id="IPR055180">
    <property type="entry name" value="HsdR_RecA-like_helicase_dom_2"/>
</dbReference>
<evidence type="ECO:0000256" key="9">
    <source>
        <dbReference type="ARBA" id="ARBA00023125"/>
    </source>
</evidence>
<feature type="domain" description="Helicase ATP-binding" evidence="11">
    <location>
        <begin position="302"/>
        <end position="462"/>
    </location>
</feature>
<evidence type="ECO:0000256" key="8">
    <source>
        <dbReference type="ARBA" id="ARBA00022840"/>
    </source>
</evidence>
<evidence type="ECO:0000313" key="12">
    <source>
        <dbReference type="EMBL" id="BBA32939.1"/>
    </source>
</evidence>
<evidence type="ECO:0000256" key="2">
    <source>
        <dbReference type="ARBA" id="ARBA00008598"/>
    </source>
</evidence>
<dbReference type="REBASE" id="215486">
    <property type="entry name" value="MmaS8ORF978P"/>
</dbReference>
<dbReference type="RefSeq" id="WP_197716687.1">
    <property type="nucleotide sequence ID" value="NZ_AP017928.1"/>
</dbReference>
<organism evidence="12 13">
    <name type="scientific">Methylocaldum marinum</name>
    <dbReference type="NCBI Taxonomy" id="1432792"/>
    <lineage>
        <taxon>Bacteria</taxon>
        <taxon>Pseudomonadati</taxon>
        <taxon>Pseudomonadota</taxon>
        <taxon>Gammaproteobacteria</taxon>
        <taxon>Methylococcales</taxon>
        <taxon>Methylococcaceae</taxon>
        <taxon>Methylocaldum</taxon>
    </lineage>
</organism>
<dbReference type="PANTHER" id="PTHR30195:SF15">
    <property type="entry name" value="TYPE I RESTRICTION ENZYME HINDI ENDONUCLEASE SUBUNIT"/>
    <property type="match status" value="1"/>
</dbReference>
<evidence type="ECO:0000259" key="11">
    <source>
        <dbReference type="PROSITE" id="PS51192"/>
    </source>
</evidence>
<dbReference type="PROSITE" id="PS51192">
    <property type="entry name" value="HELICASE_ATP_BIND_1"/>
    <property type="match status" value="1"/>
</dbReference>
<evidence type="ECO:0000256" key="4">
    <source>
        <dbReference type="ARBA" id="ARBA00022741"/>
    </source>
</evidence>
<dbReference type="NCBIfam" id="TIGR00348">
    <property type="entry name" value="hsdR"/>
    <property type="match status" value="1"/>
</dbReference>
<keyword evidence="9 10" id="KW-0238">DNA-binding</keyword>
<dbReference type="CDD" id="cd18030">
    <property type="entry name" value="DEXHc_RE_I_HsdR"/>
    <property type="match status" value="1"/>
</dbReference>
<dbReference type="InterPro" id="IPR004473">
    <property type="entry name" value="Restrct_endonuc_typeI_HsdR"/>
</dbReference>
<gene>
    <name evidence="12" type="ORF">sS8_0974</name>
</gene>
<comment type="similarity">
    <text evidence="2 10">Belongs to the HsdR family.</text>
</comment>
<dbReference type="CDD" id="cd22332">
    <property type="entry name" value="HsdR_N"/>
    <property type="match status" value="1"/>
</dbReference>
<dbReference type="Proteomes" id="UP000266313">
    <property type="component" value="Chromosome"/>
</dbReference>
<dbReference type="AlphaFoldDB" id="A0A250KT30"/>
<dbReference type="InterPro" id="IPR027417">
    <property type="entry name" value="P-loop_NTPase"/>
</dbReference>
<evidence type="ECO:0000256" key="7">
    <source>
        <dbReference type="ARBA" id="ARBA00022801"/>
    </source>
</evidence>
<evidence type="ECO:0000256" key="1">
    <source>
        <dbReference type="ARBA" id="ARBA00000851"/>
    </source>
</evidence>
<dbReference type="GO" id="GO:0009307">
    <property type="term" value="P:DNA restriction-modification system"/>
    <property type="evidence" value="ECO:0007669"/>
    <property type="project" value="UniProtKB-KW"/>
</dbReference>
<dbReference type="InterPro" id="IPR040980">
    <property type="entry name" value="SWI2_SNF2"/>
</dbReference>
<sequence length="992" mass="112741">MAIFNESNTVEAYLYDLLSGPAKLVSANVVREPEAAYGRSHKGIGWRRVASAEIPRQHQDVLVESWVREALIRLNPEIAAQPDRADEVLYKLRAIVLSVRSDGLIRANEEFTAWLRGERSMPFGQNNEHVPVRLIDFDSLDQNQYVVTQQFTFRAGSAERRADLILLVNGLPLVLIEAKTPTRSAVSWVDGALQVHDDYEKHVPELFVCNVFSVATEGKEYRYGSLGLPIKDWGPWNLEDDGDALKHPLNGLKLAAESMLRPHVVLDILANFTLFATDKKKRRIKIICRYQQYEAANKIVERVLAGYPKKGLIWHFQGSGKSLLMVFAAQKLRLHPRLKNPTVLIVVDRVDLDTQITGTFTGADIPNLEKADSRDKLRQLLAQDVRKIIITTIFKFGEADGVLNDRGNIIALVDEAHRTQEGDLGRKMRDALPNAFLFGLTGTPINRFDRNTFYAFGAEEDDKGYLSRYGFEESIRDGATLKLHFEPRLLELHIDKAAIDAAFKEMTGGLSDLDRDNLGKTAAKMAVLVKTPERIRRVCEDIVQHFQSKVEPNGFKGQIVTFDRESCLLYKQELDKLLPPEASDIVMTVNANEPQYKAYARTRDEEERLLDRFRDPNDPLKLIIVTSKLLTGFDAPILQAMYLDKPLRDHTLLQAICRVNRTYSEQKTHGLIVDYLGIFDDVAKALEFDDKSVTAVVSNIQELKDRLPEAMQKCLAFFAGVDRTVEGYEGLIAAQQCLPNNEVRDNFAVEYSLLNKLWEAISPDPILGEYERDYKWLSQVYQSVQPSSGHGKLIWHSLGAKTIELIHQNVHVDAVRDDLDTLVLDADLLEAVLSNPDPKKAKEIEIKVARRLRKHLGNPKFKALSERLDALRDRFESGVLNSVEFLKQLLQLAKEVLQAEKETPPEEDEDRGKAALTELFNEVKTAETPIMVERVVADIDEIVRLVRFPGWQDTLAGEREIKKALRKSLFKYKLHADEELFEKAYSYIRQYY</sequence>
<accession>A0A250KT30</accession>
<evidence type="ECO:0000256" key="10">
    <source>
        <dbReference type="RuleBase" id="RU364115"/>
    </source>
</evidence>
<keyword evidence="7 10" id="KW-0378">Hydrolase</keyword>
<dbReference type="GO" id="GO:0005524">
    <property type="term" value="F:ATP binding"/>
    <property type="evidence" value="ECO:0007669"/>
    <property type="project" value="UniProtKB-KW"/>
</dbReference>
<proteinExistence type="inferred from homology"/>
<dbReference type="InterPro" id="IPR051268">
    <property type="entry name" value="Type-I_R_enzyme_R_subunit"/>
</dbReference>
<keyword evidence="4 10" id="KW-0547">Nucleotide-binding</keyword>
<reference evidence="12 13" key="1">
    <citation type="submission" date="2016-12" db="EMBL/GenBank/DDBJ databases">
        <title>Genome sequencing of Methylocaldum marinum.</title>
        <authorList>
            <person name="Takeuchi M."/>
            <person name="Kamagata Y."/>
            <person name="Hiraoka S."/>
            <person name="Oshima K."/>
            <person name="Hattori M."/>
            <person name="Iwasaki W."/>
        </authorList>
    </citation>
    <scope>NUCLEOTIDE SEQUENCE [LARGE SCALE GENOMIC DNA]</scope>
    <source>
        <strain evidence="12 13">S8</strain>
    </source>
</reference>
<keyword evidence="5 10" id="KW-0680">Restriction system</keyword>
<name>A0A250KT30_9GAMM</name>
<dbReference type="PANTHER" id="PTHR30195">
    <property type="entry name" value="TYPE I SITE-SPECIFIC DEOXYRIBONUCLEASE PROTEIN SUBUNIT M AND R"/>
    <property type="match status" value="1"/>
</dbReference>
<dbReference type="GO" id="GO:0009035">
    <property type="term" value="F:type I site-specific deoxyribonuclease activity"/>
    <property type="evidence" value="ECO:0007669"/>
    <property type="project" value="UniProtKB-EC"/>
</dbReference>
<evidence type="ECO:0000256" key="6">
    <source>
        <dbReference type="ARBA" id="ARBA00022759"/>
    </source>
</evidence>
<dbReference type="SMART" id="SM00487">
    <property type="entry name" value="DEXDc"/>
    <property type="match status" value="1"/>
</dbReference>
<dbReference type="SUPFAM" id="SSF52540">
    <property type="entry name" value="P-loop containing nucleoside triphosphate hydrolases"/>
    <property type="match status" value="1"/>
</dbReference>
<comment type="subunit">
    <text evidence="10">The type I restriction/modification system is composed of three polypeptides R, M and S.</text>
</comment>
<dbReference type="Pfam" id="PF18766">
    <property type="entry name" value="SWI2_SNF2"/>
    <property type="match status" value="1"/>
</dbReference>
<protein>
    <recommendedName>
        <fullName evidence="10">Type I restriction enzyme endonuclease subunit</fullName>
        <shortName evidence="10">R protein</shortName>
        <ecNumber evidence="10">3.1.21.3</ecNumber>
    </recommendedName>
</protein>
<keyword evidence="8 10" id="KW-0067">ATP-binding</keyword>
<comment type="catalytic activity">
    <reaction evidence="1 10">
        <text>Endonucleolytic cleavage of DNA to give random double-stranded fragments with terminal 5'-phosphates, ATP is simultaneously hydrolyzed.</text>
        <dbReference type="EC" id="3.1.21.3"/>
    </reaction>
</comment>